<proteinExistence type="predicted"/>
<dbReference type="AlphaFoldDB" id="A0A814P9P7"/>
<comment type="caution">
    <text evidence="3">The sequence shown here is derived from an EMBL/GenBank/DDBJ whole genome shotgun (WGS) entry which is preliminary data.</text>
</comment>
<keyword evidence="1" id="KW-0175">Coiled coil</keyword>
<evidence type="ECO:0000313" key="4">
    <source>
        <dbReference type="Proteomes" id="UP000663870"/>
    </source>
</evidence>
<reference evidence="3" key="1">
    <citation type="submission" date="2021-02" db="EMBL/GenBank/DDBJ databases">
        <authorList>
            <person name="Nowell W R."/>
        </authorList>
    </citation>
    <scope>NUCLEOTIDE SEQUENCE</scope>
</reference>
<feature type="coiled-coil region" evidence="1">
    <location>
        <begin position="69"/>
        <end position="97"/>
    </location>
</feature>
<evidence type="ECO:0000313" key="2">
    <source>
        <dbReference type="EMBL" id="CAF1026563.1"/>
    </source>
</evidence>
<evidence type="ECO:0000313" key="3">
    <source>
        <dbReference type="EMBL" id="CAF1101780.1"/>
    </source>
</evidence>
<dbReference type="Proteomes" id="UP000663870">
    <property type="component" value="Unassembled WGS sequence"/>
</dbReference>
<protein>
    <submittedName>
        <fullName evidence="3">Uncharacterized protein</fullName>
    </submittedName>
</protein>
<evidence type="ECO:0000256" key="1">
    <source>
        <dbReference type="SAM" id="Coils"/>
    </source>
</evidence>
<accession>A0A814P9P7</accession>
<sequence>MPKLLYSCKKEKISHSKSSIKKMITNYHRHLFLLTIVVIFLVLFPIVNCTSDQMKARSVEKKMQTTAIIRNTLNNILEEERLNNDSEEEHLNNDSEEEIKHLLADMMKIYPKRRAALFHAMRGKRSTNIT</sequence>
<name>A0A814P9P7_9BILA</name>
<dbReference type="EMBL" id="CAJNOL010000523">
    <property type="protein sequence ID" value="CAF1101780.1"/>
    <property type="molecule type" value="Genomic_DNA"/>
</dbReference>
<dbReference type="EMBL" id="CAJNOT010000579">
    <property type="protein sequence ID" value="CAF1026563.1"/>
    <property type="molecule type" value="Genomic_DNA"/>
</dbReference>
<keyword evidence="4" id="KW-1185">Reference proteome</keyword>
<gene>
    <name evidence="3" type="ORF">JXQ802_LOCUS19243</name>
    <name evidence="2" type="ORF">ZHD862_LOCUS13815</name>
</gene>
<dbReference type="Proteomes" id="UP000663864">
    <property type="component" value="Unassembled WGS sequence"/>
</dbReference>
<organism evidence="3 4">
    <name type="scientific">Rotaria sordida</name>
    <dbReference type="NCBI Taxonomy" id="392033"/>
    <lineage>
        <taxon>Eukaryota</taxon>
        <taxon>Metazoa</taxon>
        <taxon>Spiralia</taxon>
        <taxon>Gnathifera</taxon>
        <taxon>Rotifera</taxon>
        <taxon>Eurotatoria</taxon>
        <taxon>Bdelloidea</taxon>
        <taxon>Philodinida</taxon>
        <taxon>Philodinidae</taxon>
        <taxon>Rotaria</taxon>
    </lineage>
</organism>